<reference evidence="1 2" key="1">
    <citation type="journal article" date="2013" name="Nat. Commun.">
        <title>The evolution and pathogenic mechanisms of the rice sheath blight pathogen.</title>
        <authorList>
            <person name="Zheng A."/>
            <person name="Lin R."/>
            <person name="Xu L."/>
            <person name="Qin P."/>
            <person name="Tang C."/>
            <person name="Ai P."/>
            <person name="Zhang D."/>
            <person name="Liu Y."/>
            <person name="Sun Z."/>
            <person name="Feng H."/>
            <person name="Wang Y."/>
            <person name="Chen Y."/>
            <person name="Liang X."/>
            <person name="Fu R."/>
            <person name="Li Q."/>
            <person name="Zhang J."/>
            <person name="Yu X."/>
            <person name="Xie Z."/>
            <person name="Ding L."/>
            <person name="Guan P."/>
            <person name="Tang J."/>
            <person name="Liang Y."/>
            <person name="Wang S."/>
            <person name="Deng Q."/>
            <person name="Li S."/>
            <person name="Zhu J."/>
            <person name="Wang L."/>
            <person name="Liu H."/>
            <person name="Li P."/>
        </authorList>
    </citation>
    <scope>NUCLEOTIDE SEQUENCE [LARGE SCALE GENOMIC DNA]</scope>
    <source>
        <strain evidence="2">AG-1 IA</strain>
    </source>
</reference>
<proteinExistence type="predicted"/>
<gene>
    <name evidence="1" type="ORF">AG1IA_02827</name>
</gene>
<dbReference type="HOGENOM" id="CLU_2832944_0_0_1"/>
<evidence type="ECO:0000313" key="2">
    <source>
        <dbReference type="Proteomes" id="UP000011668"/>
    </source>
</evidence>
<protein>
    <submittedName>
        <fullName evidence="1">Uncharacterized protein</fullName>
    </submittedName>
</protein>
<keyword evidence="2" id="KW-1185">Reference proteome</keyword>
<dbReference type="Proteomes" id="UP000011668">
    <property type="component" value="Unassembled WGS sequence"/>
</dbReference>
<evidence type="ECO:0000313" key="1">
    <source>
        <dbReference type="EMBL" id="ELU43154.1"/>
    </source>
</evidence>
<accession>L8X3D8</accession>
<dbReference type="EMBL" id="AFRT01000603">
    <property type="protein sequence ID" value="ELU43154.1"/>
    <property type="molecule type" value="Genomic_DNA"/>
</dbReference>
<dbReference type="AlphaFoldDB" id="L8X3D8"/>
<comment type="caution">
    <text evidence="1">The sequence shown here is derived from an EMBL/GenBank/DDBJ whole genome shotgun (WGS) entry which is preliminary data.</text>
</comment>
<name>L8X3D8_THACA</name>
<organism evidence="1 2">
    <name type="scientific">Thanatephorus cucumeris (strain AG1-IA)</name>
    <name type="common">Rice sheath blight fungus</name>
    <name type="synonym">Rhizoctonia solani</name>
    <dbReference type="NCBI Taxonomy" id="983506"/>
    <lineage>
        <taxon>Eukaryota</taxon>
        <taxon>Fungi</taxon>
        <taxon>Dikarya</taxon>
        <taxon>Basidiomycota</taxon>
        <taxon>Agaricomycotina</taxon>
        <taxon>Agaricomycetes</taxon>
        <taxon>Cantharellales</taxon>
        <taxon>Ceratobasidiaceae</taxon>
        <taxon>Rhizoctonia</taxon>
        <taxon>Rhizoctonia solani AG-1</taxon>
    </lineage>
</organism>
<sequence length="66" mass="7252">MSMMAEKRTDRISFIGRIESQLGAFFREEIGYVVLGSSERATTTSEESLGKTACFLDFSTVSCGES</sequence>